<dbReference type="PRINTS" id="PR00853">
    <property type="entry name" value="XPGRADSUPER"/>
</dbReference>
<protein>
    <recommendedName>
        <fullName evidence="1">Exonuclease 1</fullName>
        <ecNumber evidence="1">3.1.-.-</ecNumber>
    </recommendedName>
</protein>
<dbReference type="InterPro" id="IPR029060">
    <property type="entry name" value="PIN-like_dom_sf"/>
</dbReference>
<dbReference type="Proteomes" id="UP001515480">
    <property type="component" value="Unassembled WGS sequence"/>
</dbReference>
<feature type="domain" description="XPG N-terminal" evidence="3">
    <location>
        <begin position="1"/>
        <end position="104"/>
    </location>
</feature>
<keyword evidence="5" id="KW-1185">Reference proteome</keyword>
<dbReference type="GO" id="GO:0046872">
    <property type="term" value="F:metal ion binding"/>
    <property type="evidence" value="ECO:0007669"/>
    <property type="project" value="UniProtKB-UniRule"/>
</dbReference>
<dbReference type="Pfam" id="PF00752">
    <property type="entry name" value="XPG_N"/>
    <property type="match status" value="1"/>
</dbReference>
<evidence type="ECO:0000259" key="3">
    <source>
        <dbReference type="SMART" id="SM00485"/>
    </source>
</evidence>
<organism evidence="4 5">
    <name type="scientific">Prymnesium parvum</name>
    <name type="common">Toxic golden alga</name>
    <dbReference type="NCBI Taxonomy" id="97485"/>
    <lineage>
        <taxon>Eukaryota</taxon>
        <taxon>Haptista</taxon>
        <taxon>Haptophyta</taxon>
        <taxon>Prymnesiophyceae</taxon>
        <taxon>Prymnesiales</taxon>
        <taxon>Prymnesiaceae</taxon>
        <taxon>Prymnesium</taxon>
    </lineage>
</organism>
<reference evidence="4 5" key="1">
    <citation type="journal article" date="2024" name="Science">
        <title>Giant polyketide synthase enzymes in the biosynthesis of giant marine polyether toxins.</title>
        <authorList>
            <person name="Fallon T.R."/>
            <person name="Shende V.V."/>
            <person name="Wierzbicki I.H."/>
            <person name="Pendleton A.L."/>
            <person name="Watervoot N.F."/>
            <person name="Auber R.P."/>
            <person name="Gonzalez D.J."/>
            <person name="Wisecaver J.H."/>
            <person name="Moore B.S."/>
        </authorList>
    </citation>
    <scope>NUCLEOTIDE SEQUENCE [LARGE SCALE GENOMIC DNA]</scope>
    <source>
        <strain evidence="4 5">12B1</strain>
    </source>
</reference>
<dbReference type="PANTHER" id="PTHR11081">
    <property type="entry name" value="FLAP ENDONUCLEASE FAMILY MEMBER"/>
    <property type="match status" value="1"/>
</dbReference>
<dbReference type="GO" id="GO:0003677">
    <property type="term" value="F:DNA binding"/>
    <property type="evidence" value="ECO:0007669"/>
    <property type="project" value="UniProtKB-UniRule"/>
</dbReference>
<dbReference type="EMBL" id="JBGBPQ010000009">
    <property type="protein sequence ID" value="KAL1519675.1"/>
    <property type="molecule type" value="Genomic_DNA"/>
</dbReference>
<dbReference type="Gene3D" id="1.10.150.20">
    <property type="entry name" value="5' to 3' exonuclease, C-terminal subdomain"/>
    <property type="match status" value="1"/>
</dbReference>
<dbReference type="SMART" id="SM00485">
    <property type="entry name" value="XPGN"/>
    <property type="match status" value="1"/>
</dbReference>
<keyword evidence="1" id="KW-0269">Exonuclease</keyword>
<evidence type="ECO:0000259" key="2">
    <source>
        <dbReference type="SMART" id="SM00484"/>
    </source>
</evidence>
<dbReference type="EC" id="3.1.-.-" evidence="1"/>
<dbReference type="InterPro" id="IPR006086">
    <property type="entry name" value="XPG-I_dom"/>
</dbReference>
<keyword evidence="1" id="KW-0234">DNA repair</keyword>
<dbReference type="AlphaFoldDB" id="A0AB34JCE6"/>
<keyword evidence="1" id="KW-0378">Hydrolase</keyword>
<keyword evidence="1" id="KW-0479">Metal-binding</keyword>
<keyword evidence="1" id="KW-0539">Nucleus</keyword>
<keyword evidence="1" id="KW-0460">Magnesium</keyword>
<keyword evidence="1" id="KW-0228">DNA excision</keyword>
<keyword evidence="1" id="KW-0540">Nuclease</keyword>
<keyword evidence="1" id="KW-0227">DNA damage</keyword>
<gene>
    <name evidence="4" type="ORF">AB1Y20_023185</name>
</gene>
<keyword evidence="1" id="KW-0238">DNA-binding</keyword>
<evidence type="ECO:0000313" key="5">
    <source>
        <dbReference type="Proteomes" id="UP001515480"/>
    </source>
</evidence>
<comment type="function">
    <text evidence="1">5'-&gt;3' double-stranded DNA exonuclease which may also possess a cryptic 3'-&gt;5' double-stranded DNA exonuclease activity. Functions in DNA mismatch repair.</text>
</comment>
<evidence type="ECO:0000313" key="4">
    <source>
        <dbReference type="EMBL" id="KAL1519675.1"/>
    </source>
</evidence>
<evidence type="ECO:0000256" key="1">
    <source>
        <dbReference type="RuleBase" id="RU910737"/>
    </source>
</evidence>
<comment type="cofactor">
    <cofactor evidence="1">
        <name>Mg(2+)</name>
        <dbReference type="ChEBI" id="CHEBI:18420"/>
    </cofactor>
    <text evidence="1">Binds 2 magnesium ions per subunit. They probably participate in the reaction catalyzed by the enzyme. May bind an additional third magnesium ion after substrate binding.</text>
</comment>
<name>A0AB34JCE6_PRYPA</name>
<dbReference type="InterPro" id="IPR006085">
    <property type="entry name" value="XPG_DNA_repair_N"/>
</dbReference>
<comment type="subcellular location">
    <subcellularLocation>
        <location evidence="1">Nucleus</location>
    </subcellularLocation>
</comment>
<dbReference type="GO" id="GO:0035312">
    <property type="term" value="F:5'-3' DNA exonuclease activity"/>
    <property type="evidence" value="ECO:0007669"/>
    <property type="project" value="UniProtKB-UniRule"/>
</dbReference>
<accession>A0AB34JCE6</accession>
<comment type="caution">
    <text evidence="4">The sequence shown here is derived from an EMBL/GenBank/DDBJ whole genome shotgun (WGS) entry which is preliminary data.</text>
</comment>
<dbReference type="SMART" id="SM00484">
    <property type="entry name" value="XPGI"/>
    <property type="match status" value="1"/>
</dbReference>
<dbReference type="Pfam" id="PF00867">
    <property type="entry name" value="XPG_I"/>
    <property type="match status" value="1"/>
</dbReference>
<dbReference type="Gene3D" id="3.40.50.1010">
    <property type="entry name" value="5'-nuclease"/>
    <property type="match status" value="1"/>
</dbReference>
<dbReference type="PANTHER" id="PTHR11081:SF8">
    <property type="entry name" value="EXONUCLEASE 1"/>
    <property type="match status" value="1"/>
</dbReference>
<dbReference type="SUPFAM" id="SSF88723">
    <property type="entry name" value="PIN domain-like"/>
    <property type="match status" value="1"/>
</dbReference>
<keyword evidence="1" id="KW-0267">Excision nuclease</keyword>
<comment type="similarity">
    <text evidence="1">Belongs to the XPG/RAD2 endonuclease family. EXO1 subfamily.</text>
</comment>
<dbReference type="InterPro" id="IPR006084">
    <property type="entry name" value="XPG/Rad2"/>
</dbReference>
<dbReference type="GO" id="GO:0005634">
    <property type="term" value="C:nucleus"/>
    <property type="evidence" value="ECO:0007669"/>
    <property type="project" value="UniProtKB-SubCell"/>
</dbReference>
<sequence length="349" mass="39218">MGIKGLSKGVIKPVCRERRLQDLHQVRIGVDAAGWIMKSLMSNARDVCLEVEGSVKHHATFARYVQNMLHKLPESSSILLVLDGAQWPLKAATHTRRRNSREAALARAMEANAANDQTTADKFFREAVTVPSSFTSWILTHFQKNNRVDVVVAAFEADAQLACLEANGQIDIVLSAAEDSDFIVYGMRRVMYNLKQDGSFHEVAIFDDVLGKIVKSYNFIKWSLAHFRIWSCACGCDYLDNIPFLGASKVYRLVSENFDLSPREICQVISSHASDPHAHLEALWAAYLSFQFHHVFHYHEERCGQTGQLLDCFVKLRHLTPLPRALGCRPYLRAPAHCGSVPCMSAAWT</sequence>
<dbReference type="GO" id="GO:0017108">
    <property type="term" value="F:5'-flap endonuclease activity"/>
    <property type="evidence" value="ECO:0007669"/>
    <property type="project" value="TreeGrafter"/>
</dbReference>
<proteinExistence type="inferred from homology"/>
<dbReference type="GO" id="GO:0006281">
    <property type="term" value="P:DNA repair"/>
    <property type="evidence" value="ECO:0007669"/>
    <property type="project" value="UniProtKB-UniRule"/>
</dbReference>
<feature type="domain" description="XPG-I" evidence="2">
    <location>
        <begin position="144"/>
        <end position="219"/>
    </location>
</feature>